<dbReference type="eggNOG" id="COG2204">
    <property type="taxonomic scope" value="Bacteria"/>
</dbReference>
<dbReference type="GO" id="GO:0006355">
    <property type="term" value="P:regulation of DNA-templated transcription"/>
    <property type="evidence" value="ECO:0007669"/>
    <property type="project" value="InterPro"/>
</dbReference>
<dbReference type="PROSITE" id="PS50045">
    <property type="entry name" value="SIGMA54_INTERACT_4"/>
    <property type="match status" value="1"/>
</dbReference>
<dbReference type="Pfam" id="PF25601">
    <property type="entry name" value="AAA_lid_14"/>
    <property type="match status" value="1"/>
</dbReference>
<evidence type="ECO:0000313" key="7">
    <source>
        <dbReference type="EMBL" id="AIA54419.1"/>
    </source>
</evidence>
<feature type="domain" description="Sigma-54 factor interaction" evidence="6">
    <location>
        <begin position="158"/>
        <end position="387"/>
    </location>
</feature>
<dbReference type="InterPro" id="IPR003593">
    <property type="entry name" value="AAA+_ATPase"/>
</dbReference>
<evidence type="ECO:0000256" key="1">
    <source>
        <dbReference type="ARBA" id="ARBA00022741"/>
    </source>
</evidence>
<evidence type="ECO:0000256" key="2">
    <source>
        <dbReference type="ARBA" id="ARBA00022840"/>
    </source>
</evidence>
<dbReference type="InterPro" id="IPR002197">
    <property type="entry name" value="HTH_Fis"/>
</dbReference>
<dbReference type="InterPro" id="IPR009057">
    <property type="entry name" value="Homeodomain-like_sf"/>
</dbReference>
<dbReference type="InterPro" id="IPR027417">
    <property type="entry name" value="P-loop_NTPase"/>
</dbReference>
<dbReference type="InterPro" id="IPR011006">
    <property type="entry name" value="CheY-like_superfamily"/>
</dbReference>
<dbReference type="SMART" id="SM00382">
    <property type="entry name" value="AAA"/>
    <property type="match status" value="1"/>
</dbReference>
<evidence type="ECO:0000256" key="3">
    <source>
        <dbReference type="ARBA" id="ARBA00023015"/>
    </source>
</evidence>
<organism evidence="7 8">
    <name type="scientific">Acidithiobacillus caldus (strain ATCC 51756 / DSM 8584 / KU)</name>
    <dbReference type="NCBI Taxonomy" id="637389"/>
    <lineage>
        <taxon>Bacteria</taxon>
        <taxon>Pseudomonadati</taxon>
        <taxon>Pseudomonadota</taxon>
        <taxon>Acidithiobacillia</taxon>
        <taxon>Acidithiobacillales</taxon>
        <taxon>Acidithiobacillaceae</taxon>
        <taxon>Acidithiobacillus</taxon>
    </lineage>
</organism>
<dbReference type="InterPro" id="IPR045343">
    <property type="entry name" value="VpsR"/>
</dbReference>
<keyword evidence="5" id="KW-0804">Transcription</keyword>
<dbReference type="FunFam" id="3.40.50.300:FF:000006">
    <property type="entry name" value="DNA-binding transcriptional regulator NtrC"/>
    <property type="match status" value="1"/>
</dbReference>
<dbReference type="EMBL" id="CP005986">
    <property type="protein sequence ID" value="AIA54419.1"/>
    <property type="molecule type" value="Genomic_DNA"/>
</dbReference>
<dbReference type="SUPFAM" id="SSF52172">
    <property type="entry name" value="CheY-like"/>
    <property type="match status" value="1"/>
</dbReference>
<accession>A0A059ZN34</accession>
<dbReference type="PANTHER" id="PTHR32071:SF120">
    <property type="entry name" value="TRANSCRIPTIONAL REGULATOR-RELATED"/>
    <property type="match status" value="1"/>
</dbReference>
<dbReference type="Gene3D" id="1.10.8.60">
    <property type="match status" value="1"/>
</dbReference>
<proteinExistence type="predicted"/>
<keyword evidence="4" id="KW-0238">DNA-binding</keyword>
<sequence>MAAKRSPRAQSTAVARSLLYVGPRAIIASSLAELESAGWGMSFAAHIDDAPGALSKIRPAAAVIGFDEKDLLTSGQKIESIIAHHPHLRWIALLPRKALEDTSIRKLIGSAFYDYHTQPINTARLLVILGHAAGMAEIAEDALYIAPHEPGASKEVEMVGASPVMQQIYQDIRKVASTDAPVLITGESGTGKELAAQAIHERSSRKDGPFVAVNCGALPANLIHSELFGHEKGSFTGAHERKIGRIESASGGTLFLDEIGDLPLDLQVNLLRFLQEQTIQRVGGREDIAVDVRVLAATHVDLEKAIQLGNFRQDLYYRLNVLQIRMPPLRDREGDIPLLAQYVFNRFADERGQRVKGFSEDALQIMANYDWPGNIRELINRVRRAMVMCDKFLITAADLGLERRRNSRIRVSLNQARDLAERDAIRSALADNLGSVTRAAEQLQISRVSLYRLMEKHGITPPTQKS</sequence>
<evidence type="ECO:0000259" key="6">
    <source>
        <dbReference type="PROSITE" id="PS50045"/>
    </source>
</evidence>
<dbReference type="Pfam" id="PF02954">
    <property type="entry name" value="HTH_8"/>
    <property type="match status" value="1"/>
</dbReference>
<dbReference type="InterPro" id="IPR058031">
    <property type="entry name" value="AAA_lid_NorR"/>
</dbReference>
<dbReference type="AlphaFoldDB" id="A0A059ZN34"/>
<dbReference type="Gene3D" id="3.40.50.300">
    <property type="entry name" value="P-loop containing nucleotide triphosphate hydrolases"/>
    <property type="match status" value="1"/>
</dbReference>
<dbReference type="Pfam" id="PF20161">
    <property type="entry name" value="VpsR"/>
    <property type="match status" value="1"/>
</dbReference>
<dbReference type="GO" id="GO:0043565">
    <property type="term" value="F:sequence-specific DNA binding"/>
    <property type="evidence" value="ECO:0007669"/>
    <property type="project" value="InterPro"/>
</dbReference>
<reference evidence="7 8" key="1">
    <citation type="journal article" date="2009" name="J. Bacteriol.">
        <title>Draft genome sequence of the extremely acidophilic bacterium Acidithiobacillus caldus ATCC 51756 reveals metabolic versatility in the genus Acidithiobacillus.</title>
        <authorList>
            <person name="Valdes J."/>
            <person name="Quatrini R."/>
            <person name="Hallberg K."/>
            <person name="Dopson M."/>
            <person name="Valenzuela P.D."/>
            <person name="Holmes D.S."/>
        </authorList>
    </citation>
    <scope>NUCLEOTIDE SEQUENCE [LARGE SCALE GENOMIC DNA]</scope>
    <source>
        <strain evidence="8">ATCC 51756 / DSM 8584 / KU</strain>
    </source>
</reference>
<protein>
    <submittedName>
        <fullName evidence="7">Sigma-54 dependent transcriptional regulator</fullName>
    </submittedName>
</protein>
<dbReference type="InterPro" id="IPR025943">
    <property type="entry name" value="Sigma_54_int_dom_ATP-bd_2"/>
</dbReference>
<name>A0A059ZN34_ACICK</name>
<keyword evidence="2" id="KW-0067">ATP-binding</keyword>
<evidence type="ECO:0000313" key="8">
    <source>
        <dbReference type="Proteomes" id="UP000005522"/>
    </source>
</evidence>
<dbReference type="SUPFAM" id="SSF46689">
    <property type="entry name" value="Homeodomain-like"/>
    <property type="match status" value="1"/>
</dbReference>
<dbReference type="Pfam" id="PF00158">
    <property type="entry name" value="Sigma54_activat"/>
    <property type="match status" value="1"/>
</dbReference>
<dbReference type="PROSITE" id="PS00676">
    <property type="entry name" value="SIGMA54_INTERACT_2"/>
    <property type="match status" value="1"/>
</dbReference>
<dbReference type="KEGG" id="acz:Acaty_c0534"/>
<keyword evidence="1" id="KW-0547">Nucleotide-binding</keyword>
<gene>
    <name evidence="7" type="ORF">Acaty_c0534</name>
</gene>
<dbReference type="HOGENOM" id="CLU_000445_0_6_6"/>
<dbReference type="PANTHER" id="PTHR32071">
    <property type="entry name" value="TRANSCRIPTIONAL REGULATORY PROTEIN"/>
    <property type="match status" value="1"/>
</dbReference>
<evidence type="ECO:0000256" key="4">
    <source>
        <dbReference type="ARBA" id="ARBA00023125"/>
    </source>
</evidence>
<evidence type="ECO:0000256" key="5">
    <source>
        <dbReference type="ARBA" id="ARBA00023163"/>
    </source>
</evidence>
<dbReference type="Proteomes" id="UP000005522">
    <property type="component" value="Chromosome"/>
</dbReference>
<dbReference type="GO" id="GO:0005524">
    <property type="term" value="F:ATP binding"/>
    <property type="evidence" value="ECO:0007669"/>
    <property type="project" value="UniProtKB-KW"/>
</dbReference>
<dbReference type="SUPFAM" id="SSF52540">
    <property type="entry name" value="P-loop containing nucleoside triphosphate hydrolases"/>
    <property type="match status" value="1"/>
</dbReference>
<dbReference type="CDD" id="cd00009">
    <property type="entry name" value="AAA"/>
    <property type="match status" value="1"/>
</dbReference>
<dbReference type="PROSITE" id="PS00688">
    <property type="entry name" value="SIGMA54_INTERACT_3"/>
    <property type="match status" value="1"/>
</dbReference>
<dbReference type="RefSeq" id="WP_004867962.1">
    <property type="nucleotide sequence ID" value="NZ_CP005986.1"/>
</dbReference>
<dbReference type="InterPro" id="IPR025944">
    <property type="entry name" value="Sigma_54_int_dom_CS"/>
</dbReference>
<dbReference type="Gene3D" id="1.10.10.60">
    <property type="entry name" value="Homeodomain-like"/>
    <property type="match status" value="1"/>
</dbReference>
<keyword evidence="3" id="KW-0805">Transcription regulation</keyword>
<dbReference type="InterPro" id="IPR002078">
    <property type="entry name" value="Sigma_54_int"/>
</dbReference>